<dbReference type="Proteomes" id="UP000786185">
    <property type="component" value="Unassembled WGS sequence"/>
</dbReference>
<dbReference type="PROSITE" id="PS50076">
    <property type="entry name" value="DNAJ_2"/>
    <property type="match status" value="1"/>
</dbReference>
<keyword evidence="5" id="KW-1185">Reference proteome</keyword>
<dbReference type="InterPro" id="IPR051948">
    <property type="entry name" value="Hsp70_co-chaperone_J-domain"/>
</dbReference>
<dbReference type="EMBL" id="RDPI01000033">
    <property type="protein sequence ID" value="MBF4374994.1"/>
    <property type="molecule type" value="Genomic_DNA"/>
</dbReference>
<dbReference type="Pfam" id="PF00226">
    <property type="entry name" value="DnaJ"/>
    <property type="match status" value="1"/>
</dbReference>
<dbReference type="SUPFAM" id="SSF46565">
    <property type="entry name" value="Chaperone J-domain"/>
    <property type="match status" value="1"/>
</dbReference>
<organism evidence="4 6">
    <name type="scientific">Vibrio anguillarum</name>
    <name type="common">Listonella anguillarum</name>
    <dbReference type="NCBI Taxonomy" id="55601"/>
    <lineage>
        <taxon>Bacteria</taxon>
        <taxon>Pseudomonadati</taxon>
        <taxon>Pseudomonadota</taxon>
        <taxon>Gammaproteobacteria</taxon>
        <taxon>Vibrionales</taxon>
        <taxon>Vibrionaceae</taxon>
        <taxon>Vibrio</taxon>
    </lineage>
</organism>
<dbReference type="PRINTS" id="PR00625">
    <property type="entry name" value="JDOMAIN"/>
</dbReference>
<evidence type="ECO:0000259" key="2">
    <source>
        <dbReference type="PROSITE" id="PS50076"/>
    </source>
</evidence>
<dbReference type="RefSeq" id="WP_171762761.1">
    <property type="nucleotide sequence ID" value="NZ_RDPI01000033.1"/>
</dbReference>
<keyword evidence="1" id="KW-0143">Chaperone</keyword>
<accession>A0AAW4BHJ4</accession>
<dbReference type="InterPro" id="IPR001623">
    <property type="entry name" value="DnaJ_domain"/>
</dbReference>
<evidence type="ECO:0000313" key="5">
    <source>
        <dbReference type="Proteomes" id="UP000726136"/>
    </source>
</evidence>
<gene>
    <name evidence="3" type="ORF">EAY46_18165</name>
    <name evidence="4" type="ORF">ERJ77_19035</name>
</gene>
<protein>
    <submittedName>
        <fullName evidence="4">J domain-containing protein</fullName>
    </submittedName>
</protein>
<evidence type="ECO:0000313" key="6">
    <source>
        <dbReference type="Proteomes" id="UP000786185"/>
    </source>
</evidence>
<dbReference type="InterPro" id="IPR036869">
    <property type="entry name" value="J_dom_sf"/>
</dbReference>
<evidence type="ECO:0000313" key="3">
    <source>
        <dbReference type="EMBL" id="MBF4374994.1"/>
    </source>
</evidence>
<dbReference type="CDD" id="cd06257">
    <property type="entry name" value="DnaJ"/>
    <property type="match status" value="1"/>
</dbReference>
<name>A0AAW4BHJ4_VIBAN</name>
<comment type="caution">
    <text evidence="4">The sequence shown here is derived from an EMBL/GenBank/DDBJ whole genome shotgun (WGS) entry which is preliminary data.</text>
</comment>
<dbReference type="Gene3D" id="1.10.287.110">
    <property type="entry name" value="DnaJ domain"/>
    <property type="match status" value="1"/>
</dbReference>
<proteinExistence type="predicted"/>
<dbReference type="PANTHER" id="PTHR44360">
    <property type="entry name" value="DNAJ HOMOLOG SUBFAMILY B MEMBER 9"/>
    <property type="match status" value="1"/>
</dbReference>
<sequence length="166" mass="18990">MNINEAFNLLDLSGEATQLEIKKAYKKASIKYHPDKNPANPQVMVAINAAYTFLSNLDADPVQQDADATNYDFAEALQTVISELAKLDGLNLEVCGNWIWISGETKKHKDSIKELGCYFSRKKCMWYFRPAEYRSRSRRSHDISEIREMHGSQVIKTGRTNTQLLR</sequence>
<dbReference type="EMBL" id="SCLC01000201">
    <property type="protein sequence ID" value="MBF4436549.1"/>
    <property type="molecule type" value="Genomic_DNA"/>
</dbReference>
<reference evidence="4 5" key="1">
    <citation type="journal article" date="2021" name="PeerJ">
        <title>Analysis of 44 Vibrio anguillarum genomes reveals high genetic diversity.</title>
        <authorList>
            <person name="Hansen M.J."/>
            <person name="Dalsgaard I."/>
        </authorList>
    </citation>
    <scope>NUCLEOTIDE SEQUENCE</scope>
    <source>
        <strain evidence="3 5">040915-1/1B</strain>
        <strain evidence="4">850617-1/1</strain>
    </source>
</reference>
<dbReference type="AlphaFoldDB" id="A0AAW4BHJ4"/>
<dbReference type="PANTHER" id="PTHR44360:SF1">
    <property type="entry name" value="DNAJ HOMOLOG SUBFAMILY B MEMBER 9"/>
    <property type="match status" value="1"/>
</dbReference>
<dbReference type="Proteomes" id="UP000726136">
    <property type="component" value="Unassembled WGS sequence"/>
</dbReference>
<evidence type="ECO:0000256" key="1">
    <source>
        <dbReference type="ARBA" id="ARBA00023186"/>
    </source>
</evidence>
<evidence type="ECO:0000313" key="4">
    <source>
        <dbReference type="EMBL" id="MBF4436549.1"/>
    </source>
</evidence>
<dbReference type="GO" id="GO:0051787">
    <property type="term" value="F:misfolded protein binding"/>
    <property type="evidence" value="ECO:0007669"/>
    <property type="project" value="TreeGrafter"/>
</dbReference>
<dbReference type="GO" id="GO:0051087">
    <property type="term" value="F:protein-folding chaperone binding"/>
    <property type="evidence" value="ECO:0007669"/>
    <property type="project" value="TreeGrafter"/>
</dbReference>
<dbReference type="SMART" id="SM00271">
    <property type="entry name" value="DnaJ"/>
    <property type="match status" value="1"/>
</dbReference>
<dbReference type="GO" id="GO:0036503">
    <property type="term" value="P:ERAD pathway"/>
    <property type="evidence" value="ECO:0007669"/>
    <property type="project" value="TreeGrafter"/>
</dbReference>
<feature type="domain" description="J" evidence="2">
    <location>
        <begin position="5"/>
        <end position="75"/>
    </location>
</feature>